<feature type="compositionally biased region" description="Polar residues" evidence="1">
    <location>
        <begin position="109"/>
        <end position="120"/>
    </location>
</feature>
<evidence type="ECO:0000313" key="2">
    <source>
        <dbReference type="EMBL" id="STI79823.1"/>
    </source>
</evidence>
<reference evidence="2 3" key="1">
    <citation type="submission" date="2018-06" db="EMBL/GenBank/DDBJ databases">
        <authorList>
            <consortium name="Pathogen Informatics"/>
            <person name="Doyle S."/>
        </authorList>
    </citation>
    <scope>NUCLEOTIDE SEQUENCE [LARGE SCALE GENOMIC DNA]</scope>
    <source>
        <strain evidence="2 3">NCTC8985</strain>
    </source>
</reference>
<proteinExistence type="predicted"/>
<accession>A0A376TSJ2</accession>
<dbReference type="Proteomes" id="UP000254405">
    <property type="component" value="Unassembled WGS sequence"/>
</dbReference>
<name>A0A376TSJ2_ECOLX</name>
<feature type="compositionally biased region" description="Basic and acidic residues" evidence="1">
    <location>
        <begin position="96"/>
        <end position="105"/>
    </location>
</feature>
<evidence type="ECO:0000256" key="1">
    <source>
        <dbReference type="SAM" id="MobiDB-lite"/>
    </source>
</evidence>
<protein>
    <submittedName>
        <fullName evidence="2">Uncharacterized protein</fullName>
    </submittedName>
</protein>
<evidence type="ECO:0000313" key="3">
    <source>
        <dbReference type="Proteomes" id="UP000254405"/>
    </source>
</evidence>
<dbReference type="AlphaFoldDB" id="A0A376TSJ2"/>
<gene>
    <name evidence="2" type="ORF">NCTC8985_05230</name>
</gene>
<dbReference type="EMBL" id="UGCO01000001">
    <property type="protein sequence ID" value="STI79823.1"/>
    <property type="molecule type" value="Genomic_DNA"/>
</dbReference>
<organism evidence="2 3">
    <name type="scientific">Escherichia coli</name>
    <dbReference type="NCBI Taxonomy" id="562"/>
    <lineage>
        <taxon>Bacteria</taxon>
        <taxon>Pseudomonadati</taxon>
        <taxon>Pseudomonadota</taxon>
        <taxon>Gammaproteobacteria</taxon>
        <taxon>Enterobacterales</taxon>
        <taxon>Enterobacteriaceae</taxon>
        <taxon>Escherichia</taxon>
    </lineage>
</organism>
<sequence>MEAAYSSVIANVCFGTGHDAKVVSQIRKHWNILRFGFRHVGRRQRKQAAKGKEHHHCNHQHAGTRNDLGTFTFGEVATEVFLILFTFRNHEGRDDWREVKGENHDGNPQPDSDQDTVMTG</sequence>
<feature type="region of interest" description="Disordered" evidence="1">
    <location>
        <begin position="96"/>
        <end position="120"/>
    </location>
</feature>